<proteinExistence type="predicted"/>
<comment type="caution">
    <text evidence="1">The sequence shown here is derived from an EMBL/GenBank/DDBJ whole genome shotgun (WGS) entry which is preliminary data.</text>
</comment>
<evidence type="ECO:0000313" key="1">
    <source>
        <dbReference type="EMBL" id="RDB28398.1"/>
    </source>
</evidence>
<gene>
    <name evidence="1" type="ORF">Hypma_014955</name>
</gene>
<reference evidence="1" key="1">
    <citation type="submission" date="2018-04" db="EMBL/GenBank/DDBJ databases">
        <title>Whole genome sequencing of Hypsizygus marmoreus.</title>
        <authorList>
            <person name="Choi I.-G."/>
            <person name="Min B."/>
            <person name="Kim J.-G."/>
            <person name="Kim S."/>
            <person name="Oh Y.-L."/>
            <person name="Kong W.-S."/>
            <person name="Park H."/>
            <person name="Jeong J."/>
            <person name="Song E.-S."/>
        </authorList>
    </citation>
    <scope>NUCLEOTIDE SEQUENCE [LARGE SCALE GENOMIC DNA]</scope>
    <source>
        <strain evidence="1">51987-8</strain>
    </source>
</reference>
<dbReference type="EMBL" id="LUEZ02000010">
    <property type="protein sequence ID" value="RDB28398.1"/>
    <property type="molecule type" value="Genomic_DNA"/>
</dbReference>
<name>A0A369K365_HYPMA</name>
<dbReference type="InParanoid" id="A0A369K365"/>
<dbReference type="Proteomes" id="UP000076154">
    <property type="component" value="Unassembled WGS sequence"/>
</dbReference>
<dbReference type="AlphaFoldDB" id="A0A369K365"/>
<keyword evidence="2" id="KW-1185">Reference proteome</keyword>
<evidence type="ECO:0000313" key="2">
    <source>
        <dbReference type="Proteomes" id="UP000076154"/>
    </source>
</evidence>
<protein>
    <submittedName>
        <fullName evidence="1">Uncharacterized protein</fullName>
    </submittedName>
</protein>
<organism evidence="1 2">
    <name type="scientific">Hypsizygus marmoreus</name>
    <name type="common">White beech mushroom</name>
    <name type="synonym">Agaricus marmoreus</name>
    <dbReference type="NCBI Taxonomy" id="39966"/>
    <lineage>
        <taxon>Eukaryota</taxon>
        <taxon>Fungi</taxon>
        <taxon>Dikarya</taxon>
        <taxon>Basidiomycota</taxon>
        <taxon>Agaricomycotina</taxon>
        <taxon>Agaricomycetes</taxon>
        <taxon>Agaricomycetidae</taxon>
        <taxon>Agaricales</taxon>
        <taxon>Tricholomatineae</taxon>
        <taxon>Lyophyllaceae</taxon>
        <taxon>Hypsizygus</taxon>
    </lineage>
</organism>
<sequence>MVQVPGSGASSGSILLLPFSSDFWSSRSLKDWLIDSMFALNMAWLRLRRSFSLTTSMQFLHQCPMCLKLDFISSSSSYRRS</sequence>
<accession>A0A369K365</accession>